<sequence>MIKVENLHKSFNENNVLNGLSMQIKEGTTIAIIGPSGSGKSTFLRCLNLLEKPNSGVLEIDDTSYDLALLDKAKIAEVRKKSAMVFQNYNLFSNKTVLENITLALKVVKKIDKHEANQTAVKLLEKVGLLEKKDAYPATLSGGQKQRVAIARALALKPEILLYDEPTSSLDPELVGEVLNVIKEVANEHVTSLIVTHEMQFARDVADHVVFIEDGEIVEQGSPDVLFQNPEKERTKQFLKKFISMN</sequence>
<dbReference type="PROSITE" id="PS00211">
    <property type="entry name" value="ABC_TRANSPORTER_1"/>
    <property type="match status" value="1"/>
</dbReference>
<dbReference type="InterPro" id="IPR027417">
    <property type="entry name" value="P-loop_NTPase"/>
</dbReference>
<dbReference type="Proteomes" id="UP001230220">
    <property type="component" value="Unassembled WGS sequence"/>
</dbReference>
<keyword evidence="3" id="KW-1003">Cell membrane</keyword>
<keyword evidence="4" id="KW-0547">Nucleotide-binding</keyword>
<proteinExistence type="predicted"/>
<evidence type="ECO:0000256" key="4">
    <source>
        <dbReference type="ARBA" id="ARBA00022741"/>
    </source>
</evidence>
<keyword evidence="2" id="KW-0813">Transport</keyword>
<dbReference type="PANTHER" id="PTHR43166:SF35">
    <property type="entry name" value="L-CYSTINE IMPORT ATP-BINDING PROTEIN TCYN"/>
    <property type="match status" value="1"/>
</dbReference>
<evidence type="ECO:0000256" key="2">
    <source>
        <dbReference type="ARBA" id="ARBA00022448"/>
    </source>
</evidence>
<keyword evidence="6" id="KW-0472">Membrane</keyword>
<dbReference type="Gene3D" id="3.40.50.300">
    <property type="entry name" value="P-loop containing nucleotide triphosphate hydrolases"/>
    <property type="match status" value="1"/>
</dbReference>
<dbReference type="InterPro" id="IPR017871">
    <property type="entry name" value="ABC_transporter-like_CS"/>
</dbReference>
<evidence type="ECO:0000256" key="1">
    <source>
        <dbReference type="ARBA" id="ARBA00004202"/>
    </source>
</evidence>
<dbReference type="PIRSF" id="PIRSF039085">
    <property type="entry name" value="ABC_ATPase_HisP"/>
    <property type="match status" value="1"/>
</dbReference>
<evidence type="ECO:0000256" key="3">
    <source>
        <dbReference type="ARBA" id="ARBA00022475"/>
    </source>
</evidence>
<keyword evidence="9" id="KW-1185">Reference proteome</keyword>
<accession>A0ABU0E4G2</accession>
<dbReference type="PROSITE" id="PS50893">
    <property type="entry name" value="ABC_TRANSPORTER_2"/>
    <property type="match status" value="1"/>
</dbReference>
<comment type="subcellular location">
    <subcellularLocation>
        <location evidence="1">Cell membrane</location>
        <topology evidence="1">Peripheral membrane protein</topology>
    </subcellularLocation>
</comment>
<evidence type="ECO:0000259" key="7">
    <source>
        <dbReference type="PROSITE" id="PS50893"/>
    </source>
</evidence>
<evidence type="ECO:0000313" key="9">
    <source>
        <dbReference type="Proteomes" id="UP001230220"/>
    </source>
</evidence>
<dbReference type="Pfam" id="PF00005">
    <property type="entry name" value="ABC_tran"/>
    <property type="match status" value="1"/>
</dbReference>
<keyword evidence="5" id="KW-0067">ATP-binding</keyword>
<dbReference type="InterPro" id="IPR003439">
    <property type="entry name" value="ABC_transporter-like_ATP-bd"/>
</dbReference>
<dbReference type="InterPro" id="IPR003593">
    <property type="entry name" value="AAA+_ATPase"/>
</dbReference>
<organism evidence="8 9">
    <name type="scientific">Breznakia pachnodae</name>
    <dbReference type="NCBI Taxonomy" id="265178"/>
    <lineage>
        <taxon>Bacteria</taxon>
        <taxon>Bacillati</taxon>
        <taxon>Bacillota</taxon>
        <taxon>Erysipelotrichia</taxon>
        <taxon>Erysipelotrichales</taxon>
        <taxon>Erysipelotrichaceae</taxon>
        <taxon>Breznakia</taxon>
    </lineage>
</organism>
<gene>
    <name evidence="8" type="ORF">J2S15_002534</name>
</gene>
<comment type="caution">
    <text evidence="8">The sequence shown here is derived from an EMBL/GenBank/DDBJ whole genome shotgun (WGS) entry which is preliminary data.</text>
</comment>
<evidence type="ECO:0000256" key="6">
    <source>
        <dbReference type="ARBA" id="ARBA00023136"/>
    </source>
</evidence>
<dbReference type="SMART" id="SM00382">
    <property type="entry name" value="AAA"/>
    <property type="match status" value="1"/>
</dbReference>
<dbReference type="RefSeq" id="WP_307408817.1">
    <property type="nucleotide sequence ID" value="NZ_JAUSUR010000004.1"/>
</dbReference>
<dbReference type="InterPro" id="IPR050086">
    <property type="entry name" value="MetN_ABC_transporter-like"/>
</dbReference>
<dbReference type="InterPro" id="IPR030679">
    <property type="entry name" value="ABC_ATPase_HisP-typ"/>
</dbReference>
<dbReference type="CDD" id="cd03262">
    <property type="entry name" value="ABC_HisP_GlnQ"/>
    <property type="match status" value="1"/>
</dbReference>
<dbReference type="SUPFAM" id="SSF52540">
    <property type="entry name" value="P-loop containing nucleoside triphosphate hydrolases"/>
    <property type="match status" value="1"/>
</dbReference>
<feature type="domain" description="ABC transporter" evidence="7">
    <location>
        <begin position="2"/>
        <end position="239"/>
    </location>
</feature>
<dbReference type="EMBL" id="JAUSUR010000004">
    <property type="protein sequence ID" value="MDQ0361784.1"/>
    <property type="molecule type" value="Genomic_DNA"/>
</dbReference>
<reference evidence="8 9" key="1">
    <citation type="submission" date="2023-07" db="EMBL/GenBank/DDBJ databases">
        <title>Genomic Encyclopedia of Type Strains, Phase IV (KMG-IV): sequencing the most valuable type-strain genomes for metagenomic binning, comparative biology and taxonomic classification.</title>
        <authorList>
            <person name="Goeker M."/>
        </authorList>
    </citation>
    <scope>NUCLEOTIDE SEQUENCE [LARGE SCALE GENOMIC DNA]</scope>
    <source>
        <strain evidence="8 9">DSM 16784</strain>
    </source>
</reference>
<evidence type="ECO:0000256" key="5">
    <source>
        <dbReference type="ARBA" id="ARBA00022840"/>
    </source>
</evidence>
<dbReference type="PANTHER" id="PTHR43166">
    <property type="entry name" value="AMINO ACID IMPORT ATP-BINDING PROTEIN"/>
    <property type="match status" value="1"/>
</dbReference>
<name>A0ABU0E4G2_9FIRM</name>
<evidence type="ECO:0000313" key="8">
    <source>
        <dbReference type="EMBL" id="MDQ0361784.1"/>
    </source>
</evidence>
<protein>
    <submittedName>
        <fullName evidence="8">ABC-type polar amino acid transport system ATPase subunit</fullName>
    </submittedName>
</protein>